<evidence type="ECO:0000313" key="1">
    <source>
        <dbReference type="EMBL" id="OCT47081.1"/>
    </source>
</evidence>
<dbReference type="EMBL" id="LGRB01000014">
    <property type="protein sequence ID" value="OCT47081.1"/>
    <property type="molecule type" value="Genomic_DNA"/>
</dbReference>
<dbReference type="OrthoDB" id="10496763at2759"/>
<proteinExistence type="predicted"/>
<dbReference type="AlphaFoldDB" id="A0A1C1CF30"/>
<protein>
    <submittedName>
        <fullName evidence="1">Uncharacterized protein</fullName>
    </submittedName>
</protein>
<name>A0A1C1CF30_9EURO</name>
<comment type="caution">
    <text evidence="1">The sequence shown here is derived from an EMBL/GenBank/DDBJ whole genome shotgun (WGS) entry which is preliminary data.</text>
</comment>
<reference evidence="2" key="1">
    <citation type="submission" date="2015-07" db="EMBL/GenBank/DDBJ databases">
        <authorList>
            <person name="Teixeira M.M."/>
            <person name="Souza R.C."/>
            <person name="Almeida L.G."/>
            <person name="Vicente V.A."/>
            <person name="de Hoog S."/>
            <person name="Bocca A.L."/>
            <person name="de Almeida S.R."/>
            <person name="Vasconcelos A.T."/>
            <person name="Felipe M.S."/>
        </authorList>
    </citation>
    <scope>NUCLEOTIDE SEQUENCE [LARGE SCALE GENOMIC DNA]</scope>
    <source>
        <strain evidence="2">KSF</strain>
    </source>
</reference>
<organism evidence="1 2">
    <name type="scientific">Cladophialophora carrionii</name>
    <dbReference type="NCBI Taxonomy" id="86049"/>
    <lineage>
        <taxon>Eukaryota</taxon>
        <taxon>Fungi</taxon>
        <taxon>Dikarya</taxon>
        <taxon>Ascomycota</taxon>
        <taxon>Pezizomycotina</taxon>
        <taxon>Eurotiomycetes</taxon>
        <taxon>Chaetothyriomycetidae</taxon>
        <taxon>Chaetothyriales</taxon>
        <taxon>Herpotrichiellaceae</taxon>
        <taxon>Cladophialophora</taxon>
    </lineage>
</organism>
<dbReference type="VEuPathDB" id="FungiDB:CLCR_02536"/>
<sequence length="332" mass="36585">MATIIGGAAISSCSRLEVLPEEILSHVLSFVPFSKKNWLSVSLTSPRLRDVATKSVTGIAKQQTPLLFSLFHQPYIDAETVGYMVEVHSALSHFAEYATVAVGPGSDHWGRYQSILLGAAIITRILYANRLLRTTKGNHAAEAFLDRAIASCLGESAMLLIRYTALCSFHCFMRARASAQETCNESKRAVAERFDQDTFLRFEASLLMTGLGFGEQVFKHVHEWSSRMISGGTAPVRAFAVGRQRHSWRKSALEEEVQTWWRVVRSSPEGRIAIEAASQRNTQAKPADVNDAICTLFHGSGQPPAALRIADLQEIGRKLSFESDEALGLGRC</sequence>
<dbReference type="VEuPathDB" id="FungiDB:G647_02339"/>
<dbReference type="Proteomes" id="UP000094526">
    <property type="component" value="Unassembled WGS sequence"/>
</dbReference>
<keyword evidence="2" id="KW-1185">Reference proteome</keyword>
<evidence type="ECO:0000313" key="2">
    <source>
        <dbReference type="Proteomes" id="UP000094526"/>
    </source>
</evidence>
<dbReference type="CDD" id="cd09917">
    <property type="entry name" value="F-box_SF"/>
    <property type="match status" value="1"/>
</dbReference>
<dbReference type="SUPFAM" id="SSF81383">
    <property type="entry name" value="F-box domain"/>
    <property type="match status" value="1"/>
</dbReference>
<dbReference type="InterPro" id="IPR036047">
    <property type="entry name" value="F-box-like_dom_sf"/>
</dbReference>
<gene>
    <name evidence="1" type="ORF">CLCR_02536</name>
</gene>
<accession>A0A1C1CF30</accession>